<organism evidence="1">
    <name type="scientific">Myoviridae sp. ctkOm7</name>
    <dbReference type="NCBI Taxonomy" id="2826690"/>
    <lineage>
        <taxon>Viruses</taxon>
        <taxon>Duplodnaviria</taxon>
        <taxon>Heunggongvirae</taxon>
        <taxon>Uroviricota</taxon>
        <taxon>Caudoviricetes</taxon>
    </lineage>
</organism>
<sequence length="40" mass="4169">MGVIAAVAGAIQIASWAMALLDAIEKPSVPTPTKARHREP</sequence>
<name>A0A8S5NLV7_9CAUD</name>
<accession>A0A8S5NLV7</accession>
<dbReference type="EMBL" id="BK015199">
    <property type="protein sequence ID" value="DAD95710.1"/>
    <property type="molecule type" value="Genomic_DNA"/>
</dbReference>
<reference evidence="1" key="1">
    <citation type="journal article" date="2021" name="Proc. Natl. Acad. Sci. U.S.A.">
        <title>A Catalog of Tens of Thousands of Viruses from Human Metagenomes Reveals Hidden Associations with Chronic Diseases.</title>
        <authorList>
            <person name="Tisza M.J."/>
            <person name="Buck C.B."/>
        </authorList>
    </citation>
    <scope>NUCLEOTIDE SEQUENCE</scope>
    <source>
        <strain evidence="1">CtkOm7</strain>
    </source>
</reference>
<protein>
    <submittedName>
        <fullName evidence="1">Uncharacterized protein</fullName>
    </submittedName>
</protein>
<evidence type="ECO:0000313" key="1">
    <source>
        <dbReference type="EMBL" id="DAD95710.1"/>
    </source>
</evidence>
<proteinExistence type="predicted"/>